<name>A0A812EQ90_ACAPH</name>
<feature type="transmembrane region" description="Helical" evidence="1">
    <location>
        <begin position="82"/>
        <end position="107"/>
    </location>
</feature>
<gene>
    <name evidence="2" type="ORF">SPHA_78472</name>
</gene>
<dbReference type="Proteomes" id="UP000597762">
    <property type="component" value="Unassembled WGS sequence"/>
</dbReference>
<keyword evidence="1" id="KW-0812">Transmembrane</keyword>
<evidence type="ECO:0000256" key="1">
    <source>
        <dbReference type="SAM" id="Phobius"/>
    </source>
</evidence>
<evidence type="ECO:0000313" key="3">
    <source>
        <dbReference type="Proteomes" id="UP000597762"/>
    </source>
</evidence>
<reference evidence="2" key="1">
    <citation type="submission" date="2021-01" db="EMBL/GenBank/DDBJ databases">
        <authorList>
            <person name="Li R."/>
            <person name="Bekaert M."/>
        </authorList>
    </citation>
    <scope>NUCLEOTIDE SEQUENCE</scope>
    <source>
        <strain evidence="2">Farmed</strain>
    </source>
</reference>
<evidence type="ECO:0000313" key="2">
    <source>
        <dbReference type="EMBL" id="CAE1328854.1"/>
    </source>
</evidence>
<feature type="transmembrane region" description="Helical" evidence="1">
    <location>
        <begin position="113"/>
        <end position="136"/>
    </location>
</feature>
<keyword evidence="1" id="KW-0472">Membrane</keyword>
<dbReference type="AlphaFoldDB" id="A0A812EQ90"/>
<keyword evidence="3" id="KW-1185">Reference proteome</keyword>
<keyword evidence="1" id="KW-1133">Transmembrane helix</keyword>
<proteinExistence type="predicted"/>
<protein>
    <recommendedName>
        <fullName evidence="4">Transmembrane protein</fullName>
    </recommendedName>
</protein>
<dbReference type="EMBL" id="CAHIKZ030005540">
    <property type="protein sequence ID" value="CAE1328854.1"/>
    <property type="molecule type" value="Genomic_DNA"/>
</dbReference>
<comment type="caution">
    <text evidence="2">The sequence shown here is derived from an EMBL/GenBank/DDBJ whole genome shotgun (WGS) entry which is preliminary data.</text>
</comment>
<accession>A0A812EQ90</accession>
<evidence type="ECO:0008006" key="4">
    <source>
        <dbReference type="Google" id="ProtNLM"/>
    </source>
</evidence>
<sequence length="163" mass="18971">MNKKKVSASSRKSFLCSNLIQQESGFPVIFYRNCDPVSSPTPPEQARFQFFSTFLDPLRSNCLFPTNYLLITRDFRFKPWSFPVLFLSLSFSFSLFLSLSLSLFLSLSLSLSLYIYIYIYILFLLSLFLFCPFFLLQASPNLFATRFSQGLKRFTFEPQTPLC</sequence>
<organism evidence="2 3">
    <name type="scientific">Acanthosepion pharaonis</name>
    <name type="common">Pharaoh cuttlefish</name>
    <name type="synonym">Sepia pharaonis</name>
    <dbReference type="NCBI Taxonomy" id="158019"/>
    <lineage>
        <taxon>Eukaryota</taxon>
        <taxon>Metazoa</taxon>
        <taxon>Spiralia</taxon>
        <taxon>Lophotrochozoa</taxon>
        <taxon>Mollusca</taxon>
        <taxon>Cephalopoda</taxon>
        <taxon>Coleoidea</taxon>
        <taxon>Decapodiformes</taxon>
        <taxon>Sepiida</taxon>
        <taxon>Sepiina</taxon>
        <taxon>Sepiidae</taxon>
        <taxon>Acanthosepion</taxon>
    </lineage>
</organism>